<dbReference type="PATRIC" id="fig|1544413.3.peg.111"/>
<evidence type="ECO:0000313" key="1">
    <source>
        <dbReference type="EMBL" id="KQB87061.1"/>
    </source>
</evidence>
<proteinExistence type="predicted"/>
<dbReference type="EMBL" id="LKEV01000001">
    <property type="protein sequence ID" value="KQB87061.1"/>
    <property type="molecule type" value="Genomic_DNA"/>
</dbReference>
<sequence length="60" mass="6378">MTPEMHKALADVEAAAAALNDAKVRRDDAVRKATKVGVPIAHIAAAANLSRQHVYNLNSD</sequence>
<organism evidence="1 2">
    <name type="scientific">Corynebacterium lowii</name>
    <dbReference type="NCBI Taxonomy" id="1544413"/>
    <lineage>
        <taxon>Bacteria</taxon>
        <taxon>Bacillati</taxon>
        <taxon>Actinomycetota</taxon>
        <taxon>Actinomycetes</taxon>
        <taxon>Mycobacteriales</taxon>
        <taxon>Corynebacteriaceae</taxon>
        <taxon>Corynebacterium</taxon>
    </lineage>
</organism>
<comment type="caution">
    <text evidence="1">The sequence shown here is derived from an EMBL/GenBank/DDBJ whole genome shotgun (WGS) entry which is preliminary data.</text>
</comment>
<protein>
    <submittedName>
        <fullName evidence="1">Uncharacterized protein</fullName>
    </submittedName>
</protein>
<keyword evidence="2" id="KW-1185">Reference proteome</keyword>
<dbReference type="AlphaFoldDB" id="A0A0Q0U541"/>
<reference evidence="1 2" key="1">
    <citation type="submission" date="2015-10" db="EMBL/GenBank/DDBJ databases">
        <title>Corynebacteirum lowii and Corynebacterium oculi species nova, derived from human clinical disease and and emended description of Corynebacterium mastiditis.</title>
        <authorList>
            <person name="Bernard K."/>
            <person name="Pacheco A.L."/>
            <person name="Mcdougall C."/>
            <person name="Burtx T."/>
            <person name="Weibe D."/>
            <person name="Tyler S."/>
            <person name="Olson A.B."/>
            <person name="Cnockaert M."/>
            <person name="Eguchi H."/>
            <person name="Kuwahara T."/>
            <person name="Nakayama-Imaohji H."/>
            <person name="Boudewijins M."/>
            <person name="Van Hoecke F."/>
            <person name="Bernier A.-M."/>
            <person name="Vandamme P."/>
        </authorList>
    </citation>
    <scope>NUCLEOTIDE SEQUENCE [LARGE SCALE GENOMIC DNA]</scope>
    <source>
        <strain evidence="1 2">NML 130206</strain>
    </source>
</reference>
<accession>A0A0Q0U541</accession>
<dbReference type="Proteomes" id="UP000050488">
    <property type="component" value="Unassembled WGS sequence"/>
</dbReference>
<dbReference type="STRING" id="1544413.Clow_00108"/>
<name>A0A0Q0U541_9CORY</name>
<evidence type="ECO:0000313" key="2">
    <source>
        <dbReference type="Proteomes" id="UP000050488"/>
    </source>
</evidence>
<gene>
    <name evidence="1" type="ORF">Clow_00108</name>
</gene>